<feature type="region of interest" description="Disordered" evidence="1">
    <location>
        <begin position="585"/>
        <end position="605"/>
    </location>
</feature>
<name>A0A699HXA5_TANCI</name>
<reference evidence="2" key="1">
    <citation type="journal article" date="2019" name="Sci. Rep.">
        <title>Draft genome of Tanacetum cinerariifolium, the natural source of mosquito coil.</title>
        <authorList>
            <person name="Yamashiro T."/>
            <person name="Shiraishi A."/>
            <person name="Satake H."/>
            <person name="Nakayama K."/>
        </authorList>
    </citation>
    <scope>NUCLEOTIDE SEQUENCE</scope>
</reference>
<evidence type="ECO:0000313" key="2">
    <source>
        <dbReference type="EMBL" id="GEY61640.1"/>
    </source>
</evidence>
<proteinExistence type="predicted"/>
<accession>A0A699HXA5</accession>
<feature type="compositionally biased region" description="Low complexity" evidence="1">
    <location>
        <begin position="585"/>
        <end position="595"/>
    </location>
</feature>
<gene>
    <name evidence="2" type="ORF">Tci_433614</name>
</gene>
<dbReference type="EMBL" id="BKCJ010193858">
    <property type="protein sequence ID" value="GEY61640.1"/>
    <property type="molecule type" value="Genomic_DNA"/>
</dbReference>
<sequence length="605" mass="67077">MASETSSQTKTQLTPASNVSFECDKGIIAFNNDVALLEHANDLYLSMLSFMKNYCVSTAFTKQPLAYNYKYLREFSYSTKVDATNTITFTLSNFDKPLSFNLDDFSSITGLKYSEKYVSIPPKETVRAGLATLRLVDEKDSTLSSTDLVNSSPLRIRYFLPIWKVLMLHIVKCLGGMQGSDNQLNINQQVIEYSFCWVLNADVGNILFSDFIFKITHGKKKREPNVCYTRYLSLIVEHLLGNAYKNDKRKTFKPHHILATSFKIPSVSEVALISHTLKVAKISTVPEKTLSLPSEEVNVENTTDKSLFDTIMQPISYLKASTNKKLKKKKNPSSSNTKTSKMSLNSSRSAWELRNQPKPANAEKVDFDLESVPDDEIVSISRNDDDFKELSQADKIVADNIIDKLVCMANTMDATVNIFDAFDLLVSSMSASSSTPRDVQALISKANITIDLNEIFDSPASTIPKIVSDVIAQQLPDLLNATLKDTLPQALTNVTKVEKTIVDLHELVGLMSHLVPIVDSVAPPISTTTKGEGVLCTSTTSYGGPCIILGRSNYMILNLPHHLPWPVTFDNVPFEQFTAQLFSSSSSDFSLTPPSRMAEKGKGLA</sequence>
<dbReference type="AlphaFoldDB" id="A0A699HXA5"/>
<feature type="region of interest" description="Disordered" evidence="1">
    <location>
        <begin position="322"/>
        <end position="357"/>
    </location>
</feature>
<protein>
    <submittedName>
        <fullName evidence="2">Uncharacterized protein</fullName>
    </submittedName>
</protein>
<organism evidence="2">
    <name type="scientific">Tanacetum cinerariifolium</name>
    <name type="common">Dalmatian daisy</name>
    <name type="synonym">Chrysanthemum cinerariifolium</name>
    <dbReference type="NCBI Taxonomy" id="118510"/>
    <lineage>
        <taxon>Eukaryota</taxon>
        <taxon>Viridiplantae</taxon>
        <taxon>Streptophyta</taxon>
        <taxon>Embryophyta</taxon>
        <taxon>Tracheophyta</taxon>
        <taxon>Spermatophyta</taxon>
        <taxon>Magnoliopsida</taxon>
        <taxon>eudicotyledons</taxon>
        <taxon>Gunneridae</taxon>
        <taxon>Pentapetalae</taxon>
        <taxon>asterids</taxon>
        <taxon>campanulids</taxon>
        <taxon>Asterales</taxon>
        <taxon>Asteraceae</taxon>
        <taxon>Asteroideae</taxon>
        <taxon>Anthemideae</taxon>
        <taxon>Anthemidinae</taxon>
        <taxon>Tanacetum</taxon>
    </lineage>
</organism>
<feature type="compositionally biased region" description="Basic residues" evidence="1">
    <location>
        <begin position="322"/>
        <end position="331"/>
    </location>
</feature>
<comment type="caution">
    <text evidence="2">The sequence shown here is derived from an EMBL/GenBank/DDBJ whole genome shotgun (WGS) entry which is preliminary data.</text>
</comment>
<evidence type="ECO:0000256" key="1">
    <source>
        <dbReference type="SAM" id="MobiDB-lite"/>
    </source>
</evidence>
<feature type="compositionally biased region" description="Low complexity" evidence="1">
    <location>
        <begin position="332"/>
        <end position="347"/>
    </location>
</feature>